<proteinExistence type="predicted"/>
<organism evidence="2 3">
    <name type="scientific">Knipowitschia caucasica</name>
    <name type="common">Caucasian dwarf goby</name>
    <name type="synonym">Pomatoschistus caucasicus</name>
    <dbReference type="NCBI Taxonomy" id="637954"/>
    <lineage>
        <taxon>Eukaryota</taxon>
        <taxon>Metazoa</taxon>
        <taxon>Chordata</taxon>
        <taxon>Craniata</taxon>
        <taxon>Vertebrata</taxon>
        <taxon>Euteleostomi</taxon>
        <taxon>Actinopterygii</taxon>
        <taxon>Neopterygii</taxon>
        <taxon>Teleostei</taxon>
        <taxon>Neoteleostei</taxon>
        <taxon>Acanthomorphata</taxon>
        <taxon>Gobiaria</taxon>
        <taxon>Gobiiformes</taxon>
        <taxon>Gobioidei</taxon>
        <taxon>Gobiidae</taxon>
        <taxon>Gobiinae</taxon>
        <taxon>Knipowitschia</taxon>
    </lineage>
</organism>
<dbReference type="AlphaFoldDB" id="A0AAV2JL91"/>
<evidence type="ECO:0000313" key="3">
    <source>
        <dbReference type="Proteomes" id="UP001497482"/>
    </source>
</evidence>
<dbReference type="EMBL" id="OZ035834">
    <property type="protein sequence ID" value="CAL1576039.1"/>
    <property type="molecule type" value="Genomic_DNA"/>
</dbReference>
<name>A0AAV2JL91_KNICA</name>
<evidence type="ECO:0000256" key="1">
    <source>
        <dbReference type="SAM" id="MobiDB-lite"/>
    </source>
</evidence>
<feature type="compositionally biased region" description="Basic and acidic residues" evidence="1">
    <location>
        <begin position="191"/>
        <end position="204"/>
    </location>
</feature>
<evidence type="ECO:0000313" key="2">
    <source>
        <dbReference type="EMBL" id="CAL1576039.1"/>
    </source>
</evidence>
<feature type="region of interest" description="Disordered" evidence="1">
    <location>
        <begin position="82"/>
        <end position="107"/>
    </location>
</feature>
<feature type="region of interest" description="Disordered" evidence="1">
    <location>
        <begin position="190"/>
        <end position="211"/>
    </location>
</feature>
<protein>
    <submittedName>
        <fullName evidence="2">Uncharacterized protein</fullName>
    </submittedName>
</protein>
<dbReference type="Proteomes" id="UP001497482">
    <property type="component" value="Chromosome 12"/>
</dbReference>
<accession>A0AAV2JL91</accession>
<gene>
    <name evidence="2" type="ORF">KC01_LOCUS7500</name>
</gene>
<keyword evidence="3" id="KW-1185">Reference proteome</keyword>
<reference evidence="2 3" key="1">
    <citation type="submission" date="2024-04" db="EMBL/GenBank/DDBJ databases">
        <authorList>
            <person name="Waldvogel A.-M."/>
            <person name="Schoenle A."/>
        </authorList>
    </citation>
    <scope>NUCLEOTIDE SEQUENCE [LARGE SCALE GENOMIC DNA]</scope>
</reference>
<sequence>MPPSSLLHLMCQNERYIEERGGGGGHGFARVTRENCATAKEQMQPSFVYPETRVPPGCGEAVFSLPPLSSCHWTPAFTKGTVAMGSTASSPRAPRHPPSRGPEPRRVFGQRDRCERLRYAITDPTVLSAVTDEPVPPACPCGPGAEDMWEREALGEARIQPNQLLLLFLPFQYGGMLLGKGAPGGSNGRCGVDRDGHGVKEKGRSQGRGRRHNITTLSALVLCEQECVFKQADRERGGVHDRK</sequence>